<dbReference type="SMART" id="SM00429">
    <property type="entry name" value="IPT"/>
    <property type="match status" value="5"/>
</dbReference>
<dbReference type="Ensembl" id="ENSORLT00015011133.1">
    <property type="protein sequence ID" value="ENSORLP00015002347.1"/>
    <property type="gene ID" value="ENSORLG00015003094.1"/>
</dbReference>
<dbReference type="InterPro" id="IPR019316">
    <property type="entry name" value="G8_domain"/>
</dbReference>
<reference evidence="12 13" key="2">
    <citation type="submission" date="2017-04" db="EMBL/GenBank/DDBJ databases">
        <title>CpG methylation of centromeres and impact of large insertions on vertebrate speciation.</title>
        <authorList>
            <person name="Ichikawa K."/>
            <person name="Yoshimura J."/>
            <person name="Morishita S."/>
        </authorList>
    </citation>
    <scope>NUCLEOTIDE SEQUENCE</scope>
    <source>
        <strain evidence="12 13">HSOK</strain>
    </source>
</reference>
<dbReference type="GO" id="GO:0007399">
    <property type="term" value="P:nervous system development"/>
    <property type="evidence" value="ECO:0007669"/>
    <property type="project" value="UniProtKB-ARBA"/>
</dbReference>
<evidence type="ECO:0000256" key="5">
    <source>
        <dbReference type="ARBA" id="ARBA00022729"/>
    </source>
</evidence>
<dbReference type="Pfam" id="PF10162">
    <property type="entry name" value="G8"/>
    <property type="match status" value="2"/>
</dbReference>
<dbReference type="SUPFAM" id="SSF49503">
    <property type="entry name" value="Cupredoxins"/>
    <property type="match status" value="1"/>
</dbReference>
<evidence type="ECO:0000313" key="12">
    <source>
        <dbReference type="Ensembl" id="ENSORLP00015002347.1"/>
    </source>
</evidence>
<dbReference type="InterPro" id="IPR011050">
    <property type="entry name" value="Pectin_lyase_fold/virulence"/>
</dbReference>
<keyword evidence="7" id="KW-1133">Transmembrane helix</keyword>
<keyword evidence="8" id="KW-0325">Glycoprotein</keyword>
<keyword evidence="7" id="KW-0812">Transmembrane</keyword>
<evidence type="ECO:0000256" key="3">
    <source>
        <dbReference type="ARBA" id="ARBA00004316"/>
    </source>
</evidence>
<evidence type="ECO:0000256" key="4">
    <source>
        <dbReference type="ARBA" id="ARBA00022475"/>
    </source>
</evidence>
<dbReference type="Gene3D" id="2.60.40.420">
    <property type="entry name" value="Cupredoxins - blue copper proteins"/>
    <property type="match status" value="1"/>
</dbReference>
<protein>
    <submittedName>
        <fullName evidence="12">Polycystic kidney and hepatic disease 1 (autosomal recessive)-like 1</fullName>
    </submittedName>
</protein>
<dbReference type="InterPro" id="IPR008972">
    <property type="entry name" value="Cupredoxin"/>
</dbReference>
<evidence type="ECO:0000313" key="13">
    <source>
        <dbReference type="Proteomes" id="UP000265200"/>
    </source>
</evidence>
<evidence type="ECO:0000256" key="6">
    <source>
        <dbReference type="ARBA" id="ARBA00022737"/>
    </source>
</evidence>
<reference evidence="12" key="4">
    <citation type="submission" date="2025-09" db="UniProtKB">
        <authorList>
            <consortium name="Ensembl"/>
        </authorList>
    </citation>
    <scope>IDENTIFICATION</scope>
    <source>
        <strain evidence="12">HSOK</strain>
    </source>
</reference>
<dbReference type="Proteomes" id="UP000265200">
    <property type="component" value="Chromosome 11"/>
</dbReference>
<feature type="domain" description="PA14" evidence="11">
    <location>
        <begin position="244"/>
        <end position="419"/>
    </location>
</feature>
<dbReference type="SMART" id="SM00710">
    <property type="entry name" value="PbH1"/>
    <property type="match status" value="8"/>
</dbReference>
<sequence length="3638" mass="398236">FAQEQQFQLNPKDDTFGNRVTLVSSSLSIPCDVERDSTHSNQIQCYTSMPQDQYVVYVNVDGIPIPNSNKCYGFYTSYRCSFYTVSYRTPTIQSLSPVSGPPTLVTVRGRIYSDVYGSNTDLSSNGLNVRFLSFMGGMPCDLLIPESDNYNLQLDSETSTWGYMSCKMTGTYVHHNMSYILDDEYGSLPDKSMFWVSSLDKLSMFQTFAVTGVSPSEGSTMGGTLLTIHGQFFDQTDQPARVLVGGRGLKVEAWNNTNPRYLTDIRSYNKNTTGYWSQLIDSLPHTFPREIEYFTSRTRGFLVPPASGNYTIYLHCDDRCELYLSNSSRPEDQYYMELLHQEYAVVASIKIGLFRGDSSFTKDQTDDAVNEVQKIIATYEAFDEEQPIPVGASAGVVEAALNSLWSIKPDTVQVSKQGTGQNSDYTVTFKSNRDFEPLQYEVFGSDTNITVTEVTKGHSSLRTFTLLWGGVVTKPISYNASESEVLSALEDLMSAKCPSEILSAEGPDVKYFNDFENDNFCGLWSLKNPAVLFTESYTKKPGVSYGPVALSQHSTLCFAYTGGLTDEVGIKFTYEKSNGQTITRWSYKCLDLLSSLQTEYIGSKYTLLELYLYKDNSGADFYVDAVYIGKWLTTNEENIPNKRRPPPFESSGKSFEAFTVTKDQSKASQLSYTIKATPVDCGFDFPLLQIAFLKTSNSSDEATVFMEAGANVTITRPHKASPPLSGTFDVEIFGGQVKLSVDISEKDLKYALEGIEGMGQVQIQKSGNCRRPNWRVEWLTKPGDQPLIKINASSVVGNNVVISAKEEVQGGLMIRGLTGDFFRVWENKPQVEVYINGIPSKCSGVCSFEWTEKNTPIVTGISPSESHSLGTLLTITGSGFSNENASIMNSQVCRLSPAAAGTYPVSVNFPSLGDSQYANNSISQFTYLLTVSSVSPLSGSTAHRFLTIMGSDLGGQDNDSAVFVGTKECVAVQWTPTNITCLLPVLPPGMYKVGVQVGNRGFPKTNGLNATIEYILEVHNIFPLAGSLLGGTKLTVSGAGFSNYLTDNKVSIAADCEVVAASKNELQCVLKSEQRTHIVTNQGSHLYGQGYAWSPASLTVFVGDTVRWQWEAPAFQSVGYRVFSVSSPSGSTYTEGPLNSGGTKTAKSFGYRFTVPGVYYYSSGYVDDYNTRLLQGVVKVVTVGDEPCQVVNSSLSEISCLLSSDTMLPVGIALSVDVRVNNLGSAIVAISEEFERRFVVLPVVDSVLPPIGSPTGHTRLLIQGSGFSEGEVTVAGQPCKVLTLNYTHIVCDTAPSTSHRGDVIFRMGRIQSSCDSNCSFLYSPSVTPTVSSITPDSINNVTDVVIYGSGFGSHVDDVAAFASGTELEVTAVTDANITVRVRALAAGDHPITVIVRSRGLASGQVTLNSRAQADLDPNVGSVEGGTPLVITGNGFSEGNTTVMVGGAPCKIQKVRPGLLRCLTPPHSAGLATVSIRVFAVNYPPLSFNYSSAYTPVISSVSPISPSGSVITLTGSAFGADPQLIAVTINQIPCNVSAVSDTEVQCTAGSNPGGAYPVKLQHLVKGYAQSVIRFTYELTLSSVQPNEGFGGGALLSIQGSGFDSQNSMVLICGQTCKVDRDNSTSTLLRCRSPLNNVNMSNGFTYKSELTPVISEVSPRRGGTAGGTRLTITGSGFSNLNDIAVTIAGSVCDVASANSTHIICVTNAQGQSQLAKVQVSVGNRGIARMDTADFFYIDVWSSKFTWGGLSPPEKGSFAVITKGQTILLDTSTPVLKMLLIQGTLVFDEADIDLQAENILITDGGRLQIGQEGAPFQHKAIITLHGHLRSPELPVYGAKTLAVREGVLDLHIPVPVPWTHLAETATNGSLTLTLMKAVTWKPGDEIVIASTGHHSQIENEVRKIASVSANGKTLTLTEPLTYTHLGVSVTLPDGTVFEGRAEVGLLTRNILVRGSQQQEWNDNIEACPDGFNTEFATQTCFQGRFGEEIGSDQFGGCIMFHAPRPGENLAIGRLEYVELFHAGQAFRLGRYPIHWHLMGNINYKSYVRGCAIHQTFNRAVTIHNTHRLLVEHNVIYNIMGGAFFIEDGIETENILQYNLAVFVKQSTSLLNDDVTPAAYWVTNPNNIIRHNAAAGGTHFGFWYRMHDHPDGPSYDPNICQKRVPLGEFFNNTVHSQGWFGLWIFQEFFPMKNGNCNSKSPQPAVFRSLTTWNCEKGAEWVNVGAVQFTNFVMVNNEKAGIEAKRIMQWAVSSFGEDGGATVLNSTIVAHVDELGLGSGYCTRRGVITPFDDGMSVLNTKFINFDRDSCAAIGVTSIDGTCVDRCGGWAVRFSGIQYSNSPNKAGFRWEHEVQLVDTDGSLTNINHKVVPMSNLLDPAHCSQSNEWSVGFPAAVCDHTINFHRLAFNNPTPDSLHAKDVILTNSHTHKLGWMALLPSGQTYNWYFHNADQITNITYDAKFYGFKQSDEYVIINHNFTQSPDSFHIIDNRNGSTTPLSFGSNKNGDWFFNNRTNDLFYMSGDTRQRRRRSSVDRSLVDVVTNFAVYRCFYPKCIPPPPATLAPIPNGRPSNFWWSDESFWKNSPENNFTVPKDGSDVVIPSKWVVLDSNTPTLNKLTIVGVLEIPDSTSDSPTRQARSTTEYSSVVIDAVYISIQGGKMIAGLQDQPFRGQLLFRLRGNHRTPDWLLPNGPNQGSKVLVFGVLELYGLPHNVYHTKLAATADAGSSTLTLAKSVDWQVGDEIVISTTSYNTSETEKRQLTAVSADGRTLTLNQPLAHTHIETHSVPGTSLSYTMAADVGLLTRNIRIIGENYLQMQSESFGARLLVGTFSIAQIRNVEFFQTGQEGWTDYYDPRYSVAFLNLGETYIQGCAFHDGFSPAIGVFGTEGLNIDDNIIHHTVGEIRIWGNKITVRRNLVMTSLWPGSYQDREESFNFDWNAAVEINEGTNVVLQNNIVAGYERVAYRINGEPCPNEAHGGLYGVYLNKDGLPGCSFIRGFFIWKSFDFAIYFQTIMDVVVSNVTLVDNGMGIMPLIYAPPSLSHAYANKTVQIQNALIVSTSPNFRCSDTLSSSDFNIDISASHRAPRPPQGRSGICWPNFASGHNTAPFKPHHLNMNYNAIKGLMTVRTTFVNFNEICSGEKDAMFITNPINEDLQHPVEVSGIKMINSIEQSKVFVHRPDVKANPADCVDMDCDAKKKTLLKDVDGSFLGSVGAVVPQSEYEWGGDPRRGLGDYRIPKVMLTALNGSRIPVEQVAPYKVIRKNCTYMSSWQSYKCFGLNYRMVVIESLDADTETRRLSPVAVLGDGYVDLINPQDHGWCAGYTCQKRVSLFHGIMATGHSYDVFFTSVSPQKLRLMMLDASPSESVLVSVFYSKPQRLDVYVDNNLVAPNNAVWNGDKTDYILSEPISAEFVPKMNSTLGSNYFDQDYKMLRVLLRGSTPVEIRTSPVLVLAFNMPAMSEEEFFGGNLIQNLATFLKVPPNMIRITNVIREGGGARRRKRATGLTVNVEIKKPPVQQTTNTTNEEDFTLLKNIADNLGQAAVSGNLSQSIGFNVSSMGIIPPPPPSSDPSWNEGNCVSVGVTSLTVTASLKNSSGHIVDGLEGNTTILFKTCWANFTDLSILNSENLTMVFTLKEWSSRSKAFS</sequence>
<evidence type="ECO:0000256" key="2">
    <source>
        <dbReference type="ARBA" id="ARBA00004236"/>
    </source>
</evidence>
<dbReference type="Pfam" id="PF01833">
    <property type="entry name" value="TIG"/>
    <property type="match status" value="9"/>
</dbReference>
<organism evidence="12 13">
    <name type="scientific">Oryzias latipes</name>
    <name type="common">Japanese rice fish</name>
    <name type="synonym">Japanese killifish</name>
    <dbReference type="NCBI Taxonomy" id="8090"/>
    <lineage>
        <taxon>Eukaryota</taxon>
        <taxon>Metazoa</taxon>
        <taxon>Chordata</taxon>
        <taxon>Craniata</taxon>
        <taxon>Vertebrata</taxon>
        <taxon>Euteleostomi</taxon>
        <taxon>Actinopterygii</taxon>
        <taxon>Neopterygii</taxon>
        <taxon>Teleostei</taxon>
        <taxon>Neoteleostei</taxon>
        <taxon>Acanthomorphata</taxon>
        <taxon>Ovalentaria</taxon>
        <taxon>Atherinomorphae</taxon>
        <taxon>Beloniformes</taxon>
        <taxon>Adrianichthyidae</taxon>
        <taxon>Oryziinae</taxon>
        <taxon>Oryzias</taxon>
    </lineage>
</organism>
<evidence type="ECO:0000259" key="11">
    <source>
        <dbReference type="PROSITE" id="PS51820"/>
    </source>
</evidence>
<dbReference type="SUPFAM" id="SSF81296">
    <property type="entry name" value="E set domains"/>
    <property type="match status" value="9"/>
</dbReference>
<keyword evidence="6" id="KW-0677">Repeat</keyword>
<dbReference type="GO" id="GO:0005886">
    <property type="term" value="C:plasma membrane"/>
    <property type="evidence" value="ECO:0007669"/>
    <property type="project" value="UniProtKB-SubCell"/>
</dbReference>
<dbReference type="GO" id="GO:0042995">
    <property type="term" value="C:cell projection"/>
    <property type="evidence" value="ECO:0007669"/>
    <property type="project" value="UniProtKB-SubCell"/>
</dbReference>
<evidence type="ECO:0000259" key="10">
    <source>
        <dbReference type="PROSITE" id="PS51484"/>
    </source>
</evidence>
<dbReference type="InterPro" id="IPR002909">
    <property type="entry name" value="IPT_dom"/>
</dbReference>
<dbReference type="PANTHER" id="PTHR46769:SF2">
    <property type="entry name" value="FIBROCYSTIN-L ISOFORM 2 PRECURSOR-RELATED"/>
    <property type="match status" value="1"/>
</dbReference>
<proteinExistence type="predicted"/>
<dbReference type="PROSITE" id="PS51820">
    <property type="entry name" value="PA14"/>
    <property type="match status" value="1"/>
</dbReference>
<dbReference type="InterPro" id="IPR037524">
    <property type="entry name" value="PA14/GLEYA"/>
</dbReference>
<keyword evidence="5" id="KW-0732">Signal</keyword>
<keyword evidence="4" id="KW-1003">Cell membrane</keyword>
<reference evidence="12" key="3">
    <citation type="submission" date="2025-08" db="UniProtKB">
        <authorList>
            <consortium name="Ensembl"/>
        </authorList>
    </citation>
    <scope>IDENTIFICATION</scope>
    <source>
        <strain evidence="12">HSOK</strain>
    </source>
</reference>
<comment type="subcellular location">
    <subcellularLocation>
        <location evidence="2">Cell membrane</location>
    </subcellularLocation>
    <subcellularLocation>
        <location evidence="3">Cell projection</location>
    </subcellularLocation>
    <subcellularLocation>
        <location evidence="1">Membrane</location>
        <topology evidence="1">Single-pass membrane protein</topology>
    </subcellularLocation>
</comment>
<feature type="domain" description="G8" evidence="10">
    <location>
        <begin position="2573"/>
        <end position="2714"/>
    </location>
</feature>
<dbReference type="FunFam" id="2.60.40.10:FF:000616">
    <property type="entry name" value="PKHD1 like 1"/>
    <property type="match status" value="1"/>
</dbReference>
<name>A0A3P9H3G0_ORYLA</name>
<evidence type="ECO:0000256" key="8">
    <source>
        <dbReference type="ARBA" id="ARBA00023180"/>
    </source>
</evidence>
<dbReference type="InterPro" id="IPR006626">
    <property type="entry name" value="PbH1"/>
</dbReference>
<evidence type="ECO:0000256" key="1">
    <source>
        <dbReference type="ARBA" id="ARBA00004167"/>
    </source>
</evidence>
<feature type="domain" description="G8" evidence="10">
    <location>
        <begin position="1742"/>
        <end position="1860"/>
    </location>
</feature>
<dbReference type="Pfam" id="PF24606">
    <property type="entry name" value="CEMIP_beta-hel"/>
    <property type="match status" value="2"/>
</dbReference>
<keyword evidence="9" id="KW-0966">Cell projection</keyword>
<evidence type="ECO:0000256" key="9">
    <source>
        <dbReference type="ARBA" id="ARBA00023273"/>
    </source>
</evidence>
<dbReference type="InterPro" id="IPR014756">
    <property type="entry name" value="Ig_E-set"/>
</dbReference>
<dbReference type="PROSITE" id="PS51484">
    <property type="entry name" value="G8"/>
    <property type="match status" value="2"/>
</dbReference>
<dbReference type="SUPFAM" id="SSF51126">
    <property type="entry name" value="Pectin lyase-like"/>
    <property type="match status" value="1"/>
</dbReference>
<dbReference type="FunFam" id="2.160.20.10:FF:000070">
    <property type="entry name" value="PKHD1 like 1"/>
    <property type="match status" value="1"/>
</dbReference>
<dbReference type="PANTHER" id="PTHR46769">
    <property type="entry name" value="POLYCYSTIC KIDNEY AND HEPATIC DISEASE 1 (AUTOSOMAL RECESSIVE)-LIKE 1"/>
    <property type="match status" value="1"/>
</dbReference>
<evidence type="ECO:0000256" key="7">
    <source>
        <dbReference type="ARBA" id="ARBA00022989"/>
    </source>
</evidence>
<dbReference type="InterPro" id="IPR055401">
    <property type="entry name" value="CEMIP_beta-hel_dom"/>
</dbReference>
<reference key="1">
    <citation type="journal article" date="2007" name="Nature">
        <title>The medaka draft genome and insights into vertebrate genome evolution.</title>
        <authorList>
            <person name="Kasahara M."/>
            <person name="Naruse K."/>
            <person name="Sasaki S."/>
            <person name="Nakatani Y."/>
            <person name="Qu W."/>
            <person name="Ahsan B."/>
            <person name="Yamada T."/>
            <person name="Nagayasu Y."/>
            <person name="Doi K."/>
            <person name="Kasai Y."/>
            <person name="Jindo T."/>
            <person name="Kobayashi D."/>
            <person name="Shimada A."/>
            <person name="Toyoda A."/>
            <person name="Kuroki Y."/>
            <person name="Fujiyama A."/>
            <person name="Sasaki T."/>
            <person name="Shimizu A."/>
            <person name="Asakawa S."/>
            <person name="Shimizu N."/>
            <person name="Hashimoto S."/>
            <person name="Yang J."/>
            <person name="Lee Y."/>
            <person name="Matsushima K."/>
            <person name="Sugano S."/>
            <person name="Sakaizumi M."/>
            <person name="Narita T."/>
            <person name="Ohishi K."/>
            <person name="Haga S."/>
            <person name="Ohta F."/>
            <person name="Nomoto H."/>
            <person name="Nogata K."/>
            <person name="Morishita T."/>
            <person name="Endo T."/>
            <person name="Shin-I T."/>
            <person name="Takeda H."/>
            <person name="Morishita S."/>
            <person name="Kohara Y."/>
        </authorList>
    </citation>
    <scope>NUCLEOTIDE SEQUENCE [LARGE SCALE GENOMIC DNA]</scope>
    <source>
        <strain>Hd-rR</strain>
    </source>
</reference>
<accession>A0A3P9H3G0</accession>
<dbReference type="FunFam" id="2.60.40.10:FF:001057">
    <property type="entry name" value="PKHD1 like 1"/>
    <property type="match status" value="1"/>
</dbReference>
<dbReference type="InterPro" id="IPR052387">
    <property type="entry name" value="Fibrocystin"/>
</dbReference>
<keyword evidence="7" id="KW-0472">Membrane</keyword>
<dbReference type="Gene3D" id="2.60.40.10">
    <property type="entry name" value="Immunoglobulins"/>
    <property type="match status" value="9"/>
</dbReference>
<dbReference type="CDD" id="cd00603">
    <property type="entry name" value="IPT_PCSR"/>
    <property type="match status" value="9"/>
</dbReference>
<dbReference type="InterPro" id="IPR013783">
    <property type="entry name" value="Ig-like_fold"/>
</dbReference>
<dbReference type="SMART" id="SM01225">
    <property type="entry name" value="G8"/>
    <property type="match status" value="2"/>
</dbReference>